<dbReference type="AlphaFoldDB" id="X1IFX4"/>
<dbReference type="EMBL" id="BARU01025315">
    <property type="protein sequence ID" value="GAH64999.1"/>
    <property type="molecule type" value="Genomic_DNA"/>
</dbReference>
<protein>
    <submittedName>
        <fullName evidence="2">Uncharacterized protein</fullName>
    </submittedName>
</protein>
<evidence type="ECO:0000256" key="1">
    <source>
        <dbReference type="SAM" id="MobiDB-lite"/>
    </source>
</evidence>
<evidence type="ECO:0000313" key="2">
    <source>
        <dbReference type="EMBL" id="GAH64999.1"/>
    </source>
</evidence>
<feature type="non-terminal residue" evidence="2">
    <location>
        <position position="105"/>
    </location>
</feature>
<organism evidence="2">
    <name type="scientific">marine sediment metagenome</name>
    <dbReference type="NCBI Taxonomy" id="412755"/>
    <lineage>
        <taxon>unclassified sequences</taxon>
        <taxon>metagenomes</taxon>
        <taxon>ecological metagenomes</taxon>
    </lineage>
</organism>
<feature type="region of interest" description="Disordered" evidence="1">
    <location>
        <begin position="1"/>
        <end position="24"/>
    </location>
</feature>
<sequence>MAEIGDDLFEGFDEETEQERVRPKMSEPAELIIKRVLTMKPDLTYEAVVKLVEAERDKTQGLLTEEAAAHLVASDLGADKIEDFFDTDEGAQCPVLRPRVGHRVH</sequence>
<feature type="compositionally biased region" description="Acidic residues" evidence="1">
    <location>
        <begin position="1"/>
        <end position="17"/>
    </location>
</feature>
<name>X1IFX4_9ZZZZ</name>
<accession>X1IFX4</accession>
<proteinExistence type="predicted"/>
<comment type="caution">
    <text evidence="2">The sequence shown here is derived from an EMBL/GenBank/DDBJ whole genome shotgun (WGS) entry which is preliminary data.</text>
</comment>
<reference evidence="2" key="1">
    <citation type="journal article" date="2014" name="Front. Microbiol.">
        <title>High frequency of phylogenetically diverse reductive dehalogenase-homologous genes in deep subseafloor sedimentary metagenomes.</title>
        <authorList>
            <person name="Kawai M."/>
            <person name="Futagami T."/>
            <person name="Toyoda A."/>
            <person name="Takaki Y."/>
            <person name="Nishi S."/>
            <person name="Hori S."/>
            <person name="Arai W."/>
            <person name="Tsubouchi T."/>
            <person name="Morono Y."/>
            <person name="Uchiyama I."/>
            <person name="Ito T."/>
            <person name="Fujiyama A."/>
            <person name="Inagaki F."/>
            <person name="Takami H."/>
        </authorList>
    </citation>
    <scope>NUCLEOTIDE SEQUENCE</scope>
    <source>
        <strain evidence="2">Expedition CK06-06</strain>
    </source>
</reference>
<gene>
    <name evidence="2" type="ORF">S03H2_40803</name>
</gene>